<feature type="transmembrane region" description="Helical" evidence="1">
    <location>
        <begin position="20"/>
        <end position="39"/>
    </location>
</feature>
<sequence length="71" mass="7658">MAVIIGRLIFVMFTAANKSALIVFAIFYGAFSGTFISLLPTMLTSMSRGPTEMGQGKWRVRRQVVGGGRSG</sequence>
<keyword evidence="1" id="KW-0812">Transmembrane</keyword>
<evidence type="ECO:0000256" key="1">
    <source>
        <dbReference type="SAM" id="Phobius"/>
    </source>
</evidence>
<organism evidence="2 3">
    <name type="scientific">Wolfiporia cocos (strain MD-104)</name>
    <name type="common">Brown rot fungus</name>
    <dbReference type="NCBI Taxonomy" id="742152"/>
    <lineage>
        <taxon>Eukaryota</taxon>
        <taxon>Fungi</taxon>
        <taxon>Dikarya</taxon>
        <taxon>Basidiomycota</taxon>
        <taxon>Agaricomycotina</taxon>
        <taxon>Agaricomycetes</taxon>
        <taxon>Polyporales</taxon>
        <taxon>Phaeolaceae</taxon>
        <taxon>Wolfiporia</taxon>
    </lineage>
</organism>
<protein>
    <submittedName>
        <fullName evidence="2">Uncharacterized protein</fullName>
    </submittedName>
</protein>
<dbReference type="OrthoDB" id="6509908at2759"/>
<reference evidence="2 3" key="1">
    <citation type="journal article" date="2012" name="Science">
        <title>The Paleozoic origin of enzymatic lignin decomposition reconstructed from 31 fungal genomes.</title>
        <authorList>
            <person name="Floudas D."/>
            <person name="Binder M."/>
            <person name="Riley R."/>
            <person name="Barry K."/>
            <person name="Blanchette R.A."/>
            <person name="Henrissat B."/>
            <person name="Martinez A.T."/>
            <person name="Otillar R."/>
            <person name="Spatafora J.W."/>
            <person name="Yadav J.S."/>
            <person name="Aerts A."/>
            <person name="Benoit I."/>
            <person name="Boyd A."/>
            <person name="Carlson A."/>
            <person name="Copeland A."/>
            <person name="Coutinho P.M."/>
            <person name="de Vries R.P."/>
            <person name="Ferreira P."/>
            <person name="Findley K."/>
            <person name="Foster B."/>
            <person name="Gaskell J."/>
            <person name="Glotzer D."/>
            <person name="Gorecki P."/>
            <person name="Heitman J."/>
            <person name="Hesse C."/>
            <person name="Hori C."/>
            <person name="Igarashi K."/>
            <person name="Jurgens J.A."/>
            <person name="Kallen N."/>
            <person name="Kersten P."/>
            <person name="Kohler A."/>
            <person name="Kuees U."/>
            <person name="Kumar T.K.A."/>
            <person name="Kuo A."/>
            <person name="LaButti K."/>
            <person name="Larrondo L.F."/>
            <person name="Lindquist E."/>
            <person name="Ling A."/>
            <person name="Lombard V."/>
            <person name="Lucas S."/>
            <person name="Lundell T."/>
            <person name="Martin R."/>
            <person name="McLaughlin D.J."/>
            <person name="Morgenstern I."/>
            <person name="Morin E."/>
            <person name="Murat C."/>
            <person name="Nagy L.G."/>
            <person name="Nolan M."/>
            <person name="Ohm R.A."/>
            <person name="Patyshakuliyeva A."/>
            <person name="Rokas A."/>
            <person name="Ruiz-Duenas F.J."/>
            <person name="Sabat G."/>
            <person name="Salamov A."/>
            <person name="Samejima M."/>
            <person name="Schmutz J."/>
            <person name="Slot J.C."/>
            <person name="St John F."/>
            <person name="Stenlid J."/>
            <person name="Sun H."/>
            <person name="Sun S."/>
            <person name="Syed K."/>
            <person name="Tsang A."/>
            <person name="Wiebenga A."/>
            <person name="Young D."/>
            <person name="Pisabarro A."/>
            <person name="Eastwood D.C."/>
            <person name="Martin F."/>
            <person name="Cullen D."/>
            <person name="Grigoriev I.V."/>
            <person name="Hibbett D.S."/>
        </authorList>
    </citation>
    <scope>NUCLEOTIDE SEQUENCE [LARGE SCALE GENOMIC DNA]</scope>
    <source>
        <strain evidence="2 3">MD-104</strain>
    </source>
</reference>
<keyword evidence="1" id="KW-1133">Transmembrane helix</keyword>
<keyword evidence="3" id="KW-1185">Reference proteome</keyword>
<dbReference type="EMBL" id="KB467832">
    <property type="protein sequence ID" value="PCH34572.1"/>
    <property type="molecule type" value="Genomic_DNA"/>
</dbReference>
<name>A0A2H3IX75_WOLCO</name>
<keyword evidence="1" id="KW-0472">Membrane</keyword>
<gene>
    <name evidence="2" type="ORF">WOLCODRAFT_155233</name>
</gene>
<dbReference type="STRING" id="742152.A0A2H3IX75"/>
<dbReference type="Proteomes" id="UP000218811">
    <property type="component" value="Unassembled WGS sequence"/>
</dbReference>
<accession>A0A2H3IX75</accession>
<proteinExistence type="predicted"/>
<evidence type="ECO:0000313" key="2">
    <source>
        <dbReference type="EMBL" id="PCH34572.1"/>
    </source>
</evidence>
<dbReference type="AlphaFoldDB" id="A0A2H3IX75"/>
<evidence type="ECO:0000313" key="3">
    <source>
        <dbReference type="Proteomes" id="UP000218811"/>
    </source>
</evidence>